<protein>
    <submittedName>
        <fullName evidence="2">Uncharacterized protein</fullName>
    </submittedName>
</protein>
<dbReference type="AlphaFoldDB" id="A0A7T5JR63"/>
<name>A0A7T5JR63_9BACL</name>
<evidence type="ECO:0000256" key="1">
    <source>
        <dbReference type="SAM" id="Coils"/>
    </source>
</evidence>
<gene>
    <name evidence="2" type="ORF">JD108_22160</name>
    <name evidence="3" type="ORF">KDJ56_22050</name>
</gene>
<dbReference type="KEGG" id="bcop:JD108_22160"/>
<organism evidence="2 4">
    <name type="scientific">Brevibacillus composti</name>
    <dbReference type="NCBI Taxonomy" id="2796470"/>
    <lineage>
        <taxon>Bacteria</taxon>
        <taxon>Bacillati</taxon>
        <taxon>Bacillota</taxon>
        <taxon>Bacilli</taxon>
        <taxon>Bacillales</taxon>
        <taxon>Paenibacillaceae</taxon>
        <taxon>Brevibacillus</taxon>
    </lineage>
</organism>
<dbReference type="Proteomes" id="UP000677234">
    <property type="component" value="Plasmid unnamed1"/>
</dbReference>
<evidence type="ECO:0000313" key="5">
    <source>
        <dbReference type="Proteomes" id="UP000677234"/>
    </source>
</evidence>
<reference evidence="3 5" key="2">
    <citation type="submission" date="2021-04" db="EMBL/GenBank/DDBJ databases">
        <title>Brevibacillus composti FJAT-54423, complete genome.</title>
        <authorList>
            <person name="Tang R."/>
        </authorList>
    </citation>
    <scope>NUCLEOTIDE SEQUENCE [LARGE SCALE GENOMIC DNA]</scope>
    <source>
        <strain evidence="3 5">FJAT-54424</strain>
        <plasmid evidence="3 5">unnamed1</plasmid>
    </source>
</reference>
<geneLocation type="plasmid" evidence="4 5">
    <name>unnamed1</name>
</geneLocation>
<evidence type="ECO:0000313" key="4">
    <source>
        <dbReference type="Proteomes" id="UP000595847"/>
    </source>
</evidence>
<dbReference type="Proteomes" id="UP000595847">
    <property type="component" value="Plasmid unnamed1"/>
</dbReference>
<feature type="coiled-coil region" evidence="1">
    <location>
        <begin position="3"/>
        <end position="37"/>
    </location>
</feature>
<dbReference type="EMBL" id="CP073709">
    <property type="protein sequence ID" value="QUO43824.1"/>
    <property type="molecule type" value="Genomic_DNA"/>
</dbReference>
<reference evidence="2 4" key="1">
    <citation type="submission" date="2020-12" db="EMBL/GenBank/DDBJ databases">
        <title>strain FJAT-54423T represents a novel species of the genus Brevibacillus.</title>
        <authorList>
            <person name="Tang R."/>
        </authorList>
    </citation>
    <scope>NUCLEOTIDE SEQUENCE [LARGE SCALE GENOMIC DNA]</scope>
    <source>
        <strain evidence="2 4">FJAT-54423</strain>
        <plasmid evidence="2 4">unnamed1</plasmid>
    </source>
</reference>
<dbReference type="EMBL" id="CP066309">
    <property type="protein sequence ID" value="QQE76756.1"/>
    <property type="molecule type" value="Genomic_DNA"/>
</dbReference>
<evidence type="ECO:0000313" key="2">
    <source>
        <dbReference type="EMBL" id="QQE76756.1"/>
    </source>
</evidence>
<dbReference type="RefSeq" id="WP_198830247.1">
    <property type="nucleotide sequence ID" value="NZ_CP066309.1"/>
</dbReference>
<sequence>MARKSETERLQEIEQKIVQLRAQKQQIETRVKQKERKERTRKLIQIGAIFEKWCDIQSVEEAELVAKSISEKVKEQMPKLRLQIQSKN</sequence>
<keyword evidence="5" id="KW-1185">Reference proteome</keyword>
<evidence type="ECO:0000313" key="3">
    <source>
        <dbReference type="EMBL" id="QUO43824.1"/>
    </source>
</evidence>
<keyword evidence="1" id="KW-0175">Coiled coil</keyword>
<proteinExistence type="predicted"/>
<accession>A0A7T5JR63</accession>
<keyword evidence="2" id="KW-0614">Plasmid</keyword>